<dbReference type="Pfam" id="PF03704">
    <property type="entry name" value="BTAD"/>
    <property type="match status" value="1"/>
</dbReference>
<dbReference type="SMART" id="SM01043">
    <property type="entry name" value="BTAD"/>
    <property type="match status" value="1"/>
</dbReference>
<dbReference type="InterPro" id="IPR005158">
    <property type="entry name" value="BTAD"/>
</dbReference>
<reference evidence="2 3" key="1">
    <citation type="submission" date="2024-09" db="EMBL/GenBank/DDBJ databases">
        <authorList>
            <person name="Sun Q."/>
            <person name="Mori K."/>
        </authorList>
    </citation>
    <scope>NUCLEOTIDE SEQUENCE [LARGE SCALE GENOMIC DNA]</scope>
    <source>
        <strain evidence="2 3">NCAIM B.02604</strain>
    </source>
</reference>
<name>A0ABV6P8U6_9MICC</name>
<dbReference type="RefSeq" id="WP_377458236.1">
    <property type="nucleotide sequence ID" value="NZ_JBHLUB010000018.1"/>
</dbReference>
<organism evidence="2 3">
    <name type="scientific">Micrococcoides hystricis</name>
    <dbReference type="NCBI Taxonomy" id="1572761"/>
    <lineage>
        <taxon>Bacteria</taxon>
        <taxon>Bacillati</taxon>
        <taxon>Actinomycetota</taxon>
        <taxon>Actinomycetes</taxon>
        <taxon>Micrococcales</taxon>
        <taxon>Micrococcaceae</taxon>
        <taxon>Micrococcoides</taxon>
    </lineage>
</organism>
<keyword evidence="3" id="KW-1185">Reference proteome</keyword>
<dbReference type="Gene3D" id="1.10.10.10">
    <property type="entry name" value="Winged helix-like DNA-binding domain superfamily/Winged helix DNA-binding domain"/>
    <property type="match status" value="1"/>
</dbReference>
<gene>
    <name evidence="2" type="ORF">ACFFFR_03965</name>
</gene>
<proteinExistence type="predicted"/>
<accession>A0ABV6P8U6</accession>
<dbReference type="SUPFAM" id="SSF48452">
    <property type="entry name" value="TPR-like"/>
    <property type="match status" value="1"/>
</dbReference>
<dbReference type="InterPro" id="IPR016032">
    <property type="entry name" value="Sig_transdc_resp-reg_C-effctor"/>
</dbReference>
<feature type="domain" description="Bacterial transcriptional activator" evidence="1">
    <location>
        <begin position="536"/>
        <end position="658"/>
    </location>
</feature>
<comment type="caution">
    <text evidence="2">The sequence shown here is derived from an EMBL/GenBank/DDBJ whole genome shotgun (WGS) entry which is preliminary data.</text>
</comment>
<evidence type="ECO:0000259" key="1">
    <source>
        <dbReference type="SMART" id="SM01043"/>
    </source>
</evidence>
<dbReference type="Gene3D" id="1.25.40.10">
    <property type="entry name" value="Tetratricopeptide repeat domain"/>
    <property type="match status" value="2"/>
</dbReference>
<evidence type="ECO:0000313" key="3">
    <source>
        <dbReference type="Proteomes" id="UP001589862"/>
    </source>
</evidence>
<dbReference type="PANTHER" id="PTHR35807">
    <property type="entry name" value="TRANSCRIPTIONAL REGULATOR REDD-RELATED"/>
    <property type="match status" value="1"/>
</dbReference>
<dbReference type="EMBL" id="JBHLUB010000018">
    <property type="protein sequence ID" value="MFC0581546.1"/>
    <property type="molecule type" value="Genomic_DNA"/>
</dbReference>
<dbReference type="Proteomes" id="UP001589862">
    <property type="component" value="Unassembled WGS sequence"/>
</dbReference>
<evidence type="ECO:0000313" key="2">
    <source>
        <dbReference type="EMBL" id="MFC0581546.1"/>
    </source>
</evidence>
<dbReference type="InterPro" id="IPR011990">
    <property type="entry name" value="TPR-like_helical_dom_sf"/>
</dbReference>
<sequence length="667" mass="74038">MVKEVYLSRSTDVLRFRLEFTGRAGVEQAQEIHTVLSGVAEDDHVQRTWLYSLLTAALLLTDPDGAKEAAAQAKHHAQLADNPVSRAWALLSEASLDLSPEKLDFRLQAAREIRDIALEHGDNGFLETTYFLLLGALLEIGELTELDEELCLHGPTLIKFPQLEDSRFVSWFRCIRATLDGHTETAEMFAKEGFDRALAADDTDAEIAYIAQMAVIRWLDGRGAETEASLLKARQKYPGEPIWTSILAWIWIQQGRVSAARGIVHSLAPLEDWPKDQNWLAAVSNMAIVHSELRNLDQLEPFHEALLPYRDHLAAMGVGITAWGTVADSLAVLADLQDNRELAIGHYRCAIDLCARISAQPWLAASQLGLARQLLRRLQAGDRAEAEALAQEAAATGKALGLHGVEDEAAQIISTLRSGAVDAVPKTRQPQTNQPKIRVMGGFEVEATDGSIAHWQSRKAREALKILIARRGVAISKETVMEILWPNETPERVANRFSVAISTVRRALDPVKRFAPDQFLVVDADLLRLRLDRLTVDVEVFLRRAHAALAKRDGSQTSMSQMVNAMHLYTGDVFPDEVDVDWAERLQGEARSTFFTLAHALADDAAAAEEHFTCVETFRRILDIDPYDQKAHEGLINAFTQLGAHGQAKQATHDYQVRMAEVGFEEP</sequence>
<dbReference type="PANTHER" id="PTHR35807:SF2">
    <property type="entry name" value="TRANSCRIPTIONAL ACTIVATOR DOMAIN"/>
    <property type="match status" value="1"/>
</dbReference>
<dbReference type="InterPro" id="IPR036388">
    <property type="entry name" value="WH-like_DNA-bd_sf"/>
</dbReference>
<protein>
    <submittedName>
        <fullName evidence="2">BTAD domain-containing putative transcriptional regulator</fullName>
    </submittedName>
</protein>
<dbReference type="SUPFAM" id="SSF46894">
    <property type="entry name" value="C-terminal effector domain of the bipartite response regulators"/>
    <property type="match status" value="1"/>
</dbReference>
<dbReference type="InterPro" id="IPR051677">
    <property type="entry name" value="AfsR-DnrI-RedD_regulator"/>
</dbReference>